<accession>A0ABR2WUL6</accession>
<feature type="signal peptide" evidence="1">
    <location>
        <begin position="1"/>
        <end position="25"/>
    </location>
</feature>
<sequence length="108" mass="11607">MRVSAKVISGFVLIAGLFGTSEVDAAKDISQCPRLTPRSSVPTSVGDLRADDIKVFMALGDSITAGFAAKGIQNDRFLSFKSFYENRGASYAAGGVWIQIVADQKLWM</sequence>
<dbReference type="Proteomes" id="UP001479436">
    <property type="component" value="Unassembled WGS sequence"/>
</dbReference>
<evidence type="ECO:0000256" key="1">
    <source>
        <dbReference type="SAM" id="SignalP"/>
    </source>
</evidence>
<name>A0ABR2WUL6_9FUNG</name>
<organism evidence="2 3">
    <name type="scientific">Basidiobolus ranarum</name>
    <dbReference type="NCBI Taxonomy" id="34480"/>
    <lineage>
        <taxon>Eukaryota</taxon>
        <taxon>Fungi</taxon>
        <taxon>Fungi incertae sedis</taxon>
        <taxon>Zoopagomycota</taxon>
        <taxon>Entomophthoromycotina</taxon>
        <taxon>Basidiobolomycetes</taxon>
        <taxon>Basidiobolales</taxon>
        <taxon>Basidiobolaceae</taxon>
        <taxon>Basidiobolus</taxon>
    </lineage>
</organism>
<reference evidence="2 3" key="1">
    <citation type="submission" date="2023-04" db="EMBL/GenBank/DDBJ databases">
        <title>Genome of Basidiobolus ranarum AG-B5.</title>
        <authorList>
            <person name="Stajich J.E."/>
            <person name="Carter-House D."/>
            <person name="Gryganskyi A."/>
        </authorList>
    </citation>
    <scope>NUCLEOTIDE SEQUENCE [LARGE SCALE GENOMIC DNA]</scope>
    <source>
        <strain evidence="2 3">AG-B5</strain>
    </source>
</reference>
<evidence type="ECO:0000313" key="3">
    <source>
        <dbReference type="Proteomes" id="UP001479436"/>
    </source>
</evidence>
<protein>
    <submittedName>
        <fullName evidence="2">Uncharacterized protein</fullName>
    </submittedName>
</protein>
<dbReference type="InterPro" id="IPR038885">
    <property type="entry name" value="PLB1"/>
</dbReference>
<feature type="chain" id="PRO_5046934107" evidence="1">
    <location>
        <begin position="26"/>
        <end position="108"/>
    </location>
</feature>
<comment type="caution">
    <text evidence="2">The sequence shown here is derived from an EMBL/GenBank/DDBJ whole genome shotgun (WGS) entry which is preliminary data.</text>
</comment>
<keyword evidence="1" id="KW-0732">Signal</keyword>
<dbReference type="EMBL" id="JASJQH010000298">
    <property type="protein sequence ID" value="KAK9765225.1"/>
    <property type="molecule type" value="Genomic_DNA"/>
</dbReference>
<gene>
    <name evidence="2" type="ORF">K7432_006603</name>
</gene>
<dbReference type="PANTHER" id="PTHR21325:SF31">
    <property type="entry name" value="GH22081P-RELATED"/>
    <property type="match status" value="1"/>
</dbReference>
<proteinExistence type="predicted"/>
<dbReference type="PANTHER" id="PTHR21325">
    <property type="entry name" value="PHOSPHOLIPASE B, PLB1"/>
    <property type="match status" value="1"/>
</dbReference>
<evidence type="ECO:0000313" key="2">
    <source>
        <dbReference type="EMBL" id="KAK9765225.1"/>
    </source>
</evidence>
<keyword evidence="3" id="KW-1185">Reference proteome</keyword>